<evidence type="ECO:0000259" key="4">
    <source>
        <dbReference type="Pfam" id="PF01225"/>
    </source>
</evidence>
<dbReference type="AlphaFoldDB" id="A0A0P9DHJ2"/>
<dbReference type="PANTHER" id="PTHR43024">
    <property type="entry name" value="UDP-N-ACETYLMURAMOYL-TRIPEPTIDE--D-ALANYL-D-ALANINE LIGASE"/>
    <property type="match status" value="1"/>
</dbReference>
<gene>
    <name evidence="5" type="ORF">SE17_13110</name>
</gene>
<evidence type="ECO:0000313" key="6">
    <source>
        <dbReference type="Proteomes" id="UP000050509"/>
    </source>
</evidence>
<keyword evidence="6" id="KW-1185">Reference proteome</keyword>
<reference evidence="5 6" key="1">
    <citation type="submission" date="2015-09" db="EMBL/GenBank/DDBJ databases">
        <title>Draft genome sequence of Kouleothrix aurantiaca JCM 19913.</title>
        <authorList>
            <person name="Hemp J."/>
        </authorList>
    </citation>
    <scope>NUCLEOTIDE SEQUENCE [LARGE SCALE GENOMIC DNA]</scope>
    <source>
        <strain evidence="5 6">COM-B</strain>
    </source>
</reference>
<dbReference type="InterPro" id="IPR051046">
    <property type="entry name" value="MurCDEF_CellWall_CoF430Synth"/>
</dbReference>
<dbReference type="InterPro" id="IPR035911">
    <property type="entry name" value="MurE/MurF_N"/>
</dbReference>
<keyword evidence="3" id="KW-0067">ATP-binding</keyword>
<dbReference type="EMBL" id="LJCR01000416">
    <property type="protein sequence ID" value="KPV52833.1"/>
    <property type="molecule type" value="Genomic_DNA"/>
</dbReference>
<evidence type="ECO:0000313" key="5">
    <source>
        <dbReference type="EMBL" id="KPV52833.1"/>
    </source>
</evidence>
<accession>A0A0P9DHJ2</accession>
<proteinExistence type="predicted"/>
<dbReference type="Proteomes" id="UP000050509">
    <property type="component" value="Unassembled WGS sequence"/>
</dbReference>
<evidence type="ECO:0000256" key="3">
    <source>
        <dbReference type="ARBA" id="ARBA00022840"/>
    </source>
</evidence>
<sequence length="84" mass="8806">MDEVLAGVQLETGRMSPTVPAPFGQVAFDEAVIDSRLATPGSLFVALSGERVDGHNFLADAVARGATAALVRRERAGTLQLDKP</sequence>
<name>A0A0P9DHJ2_9CHLR</name>
<organism evidence="5 6">
    <name type="scientific">Kouleothrix aurantiaca</name>
    <dbReference type="NCBI Taxonomy" id="186479"/>
    <lineage>
        <taxon>Bacteria</taxon>
        <taxon>Bacillati</taxon>
        <taxon>Chloroflexota</taxon>
        <taxon>Chloroflexia</taxon>
        <taxon>Chloroflexales</taxon>
        <taxon>Roseiflexineae</taxon>
        <taxon>Roseiflexaceae</taxon>
        <taxon>Kouleothrix</taxon>
    </lineage>
</organism>
<dbReference type="GO" id="GO:0016881">
    <property type="term" value="F:acid-amino acid ligase activity"/>
    <property type="evidence" value="ECO:0007669"/>
    <property type="project" value="InterPro"/>
</dbReference>
<keyword evidence="2" id="KW-0547">Nucleotide-binding</keyword>
<keyword evidence="1" id="KW-0436">Ligase</keyword>
<dbReference type="GO" id="GO:0005524">
    <property type="term" value="F:ATP binding"/>
    <property type="evidence" value="ECO:0007669"/>
    <property type="project" value="UniProtKB-KW"/>
</dbReference>
<feature type="non-terminal residue" evidence="5">
    <location>
        <position position="84"/>
    </location>
</feature>
<dbReference type="Pfam" id="PF01225">
    <property type="entry name" value="Mur_ligase"/>
    <property type="match status" value="1"/>
</dbReference>
<evidence type="ECO:0000256" key="2">
    <source>
        <dbReference type="ARBA" id="ARBA00022741"/>
    </source>
</evidence>
<comment type="caution">
    <text evidence="5">The sequence shown here is derived from an EMBL/GenBank/DDBJ whole genome shotgun (WGS) entry which is preliminary data.</text>
</comment>
<feature type="domain" description="Mur ligase N-terminal catalytic" evidence="4">
    <location>
        <begin position="33"/>
        <end position="75"/>
    </location>
</feature>
<evidence type="ECO:0000256" key="1">
    <source>
        <dbReference type="ARBA" id="ARBA00022598"/>
    </source>
</evidence>
<protein>
    <recommendedName>
        <fullName evidence="4">Mur ligase N-terminal catalytic domain-containing protein</fullName>
    </recommendedName>
</protein>
<dbReference type="PANTHER" id="PTHR43024:SF1">
    <property type="entry name" value="UDP-N-ACETYLMURAMOYL-TRIPEPTIDE--D-ALANYL-D-ALANINE LIGASE"/>
    <property type="match status" value="1"/>
</dbReference>
<dbReference type="SUPFAM" id="SSF63418">
    <property type="entry name" value="MurE/MurF N-terminal domain"/>
    <property type="match status" value="1"/>
</dbReference>
<dbReference type="Gene3D" id="3.40.1390.10">
    <property type="entry name" value="MurE/MurF, N-terminal domain"/>
    <property type="match status" value="1"/>
</dbReference>
<dbReference type="InterPro" id="IPR000713">
    <property type="entry name" value="Mur_ligase_N"/>
</dbReference>